<evidence type="ECO:0000313" key="3">
    <source>
        <dbReference type="EMBL" id="MBB3933759.1"/>
    </source>
</evidence>
<organism evidence="3 4">
    <name type="scientific">Kaistia hirudinis</name>
    <dbReference type="NCBI Taxonomy" id="1293440"/>
    <lineage>
        <taxon>Bacteria</taxon>
        <taxon>Pseudomonadati</taxon>
        <taxon>Pseudomonadota</taxon>
        <taxon>Alphaproteobacteria</taxon>
        <taxon>Hyphomicrobiales</taxon>
        <taxon>Kaistiaceae</taxon>
        <taxon>Kaistia</taxon>
    </lineage>
</organism>
<reference evidence="3 4" key="1">
    <citation type="submission" date="2020-08" db="EMBL/GenBank/DDBJ databases">
        <title>Genomic Encyclopedia of Type Strains, Phase IV (KMG-IV): sequencing the most valuable type-strain genomes for metagenomic binning, comparative biology and taxonomic classification.</title>
        <authorList>
            <person name="Goeker M."/>
        </authorList>
    </citation>
    <scope>NUCLEOTIDE SEQUENCE [LARGE SCALE GENOMIC DNA]</scope>
    <source>
        <strain evidence="3 4">DSM 25966</strain>
    </source>
</reference>
<feature type="transmembrane region" description="Helical" evidence="2">
    <location>
        <begin position="216"/>
        <end position="236"/>
    </location>
</feature>
<evidence type="ECO:0008006" key="5">
    <source>
        <dbReference type="Google" id="ProtNLM"/>
    </source>
</evidence>
<evidence type="ECO:0000256" key="2">
    <source>
        <dbReference type="SAM" id="Phobius"/>
    </source>
</evidence>
<name>A0A840AU35_9HYPH</name>
<comment type="caution">
    <text evidence="3">The sequence shown here is derived from an EMBL/GenBank/DDBJ whole genome shotgun (WGS) entry which is preliminary data.</text>
</comment>
<protein>
    <recommendedName>
        <fullName evidence="5">Glycosyltransferase RgtA/B/C/D-like domain-containing protein</fullName>
    </recommendedName>
</protein>
<feature type="transmembrane region" description="Helical" evidence="2">
    <location>
        <begin position="174"/>
        <end position="204"/>
    </location>
</feature>
<proteinExistence type="predicted"/>
<feature type="region of interest" description="Disordered" evidence="1">
    <location>
        <begin position="501"/>
        <end position="520"/>
    </location>
</feature>
<feature type="transmembrane region" description="Helical" evidence="2">
    <location>
        <begin position="265"/>
        <end position="283"/>
    </location>
</feature>
<dbReference type="Proteomes" id="UP000553963">
    <property type="component" value="Unassembled WGS sequence"/>
</dbReference>
<dbReference type="EMBL" id="JACIDS010000008">
    <property type="protein sequence ID" value="MBB3933759.1"/>
    <property type="molecule type" value="Genomic_DNA"/>
</dbReference>
<feature type="transmembrane region" description="Helical" evidence="2">
    <location>
        <begin position="348"/>
        <end position="367"/>
    </location>
</feature>
<keyword evidence="4" id="KW-1185">Reference proteome</keyword>
<evidence type="ECO:0000313" key="4">
    <source>
        <dbReference type="Proteomes" id="UP000553963"/>
    </source>
</evidence>
<gene>
    <name evidence="3" type="ORF">GGR25_004837</name>
</gene>
<feature type="transmembrane region" description="Helical" evidence="2">
    <location>
        <begin position="121"/>
        <end position="141"/>
    </location>
</feature>
<feature type="transmembrane region" description="Helical" evidence="2">
    <location>
        <begin position="87"/>
        <end position="109"/>
    </location>
</feature>
<keyword evidence="2" id="KW-0812">Transmembrane</keyword>
<dbReference type="AlphaFoldDB" id="A0A840AU35"/>
<dbReference type="RefSeq" id="WP_183401421.1">
    <property type="nucleotide sequence ID" value="NZ_JACIDS010000008.1"/>
</dbReference>
<accession>A0A840AU35</accession>
<keyword evidence="2" id="KW-0472">Membrane</keyword>
<evidence type="ECO:0000256" key="1">
    <source>
        <dbReference type="SAM" id="MobiDB-lite"/>
    </source>
</evidence>
<sequence>MSQWFRHAALSAAVLILCCILVFYFYCAEVRLDGVFNSDLLILPQINWSMATRAWGWFTQQQARLIGVFPDQFVYHGLAGLGLDVRAAIPLQMALTLFAEILLAALIIARLAPARFAHRMIASAVVFIGAPIALAFVVPWAPYRDLAMPMNHSGAFVLSLTLALRLEARPRDPWTIGLVLIGCFSDTLFLLTGVVPLVVARAAVDFPPLPRPRAALKALPVLVAAMIGLLAQKLVFHEGNVSVSLPAVLRSWGTFLRDLVAEPQLAFFVAVGPATMLLVLRALRRMPRADRRGRLMLLFALGSMAMSLAALMSFYVDVPSLRYAWPLIGWPLVLLAFLLAVRIDGGGLVFAGLAGVISAVILVVQTGQAPPVLAWRAPDELCVSKLVQEEGLDAGLADFWHARRLVVSSDYALKIEQITGEGSAYLWGNDPYWFFHDWRRPDGTAHYDYILTAGLDSAAILSAFGKPDLIRPCPTTDVWIWRNRDHVGPIMAARSQDAMAHVRPRESGTMPAASGPLRTP</sequence>
<keyword evidence="2" id="KW-1133">Transmembrane helix</keyword>
<feature type="transmembrane region" description="Helical" evidence="2">
    <location>
        <begin position="322"/>
        <end position="341"/>
    </location>
</feature>
<feature type="transmembrane region" description="Helical" evidence="2">
    <location>
        <begin position="295"/>
        <end position="316"/>
    </location>
</feature>